<evidence type="ECO:0000256" key="1">
    <source>
        <dbReference type="SAM" id="Phobius"/>
    </source>
</evidence>
<feature type="transmembrane region" description="Helical" evidence="1">
    <location>
        <begin position="26"/>
        <end position="46"/>
    </location>
</feature>
<protein>
    <submittedName>
        <fullName evidence="2">Uncharacterized protein</fullName>
    </submittedName>
</protein>
<keyword evidence="1" id="KW-0812">Transmembrane</keyword>
<evidence type="ECO:0000313" key="2">
    <source>
        <dbReference type="EMBL" id="RZC78508.1"/>
    </source>
</evidence>
<reference evidence="2 3" key="1">
    <citation type="journal article" date="2018" name="Science">
        <title>The opium poppy genome and morphinan production.</title>
        <authorList>
            <person name="Guo L."/>
            <person name="Winzer T."/>
            <person name="Yang X."/>
            <person name="Li Y."/>
            <person name="Ning Z."/>
            <person name="He Z."/>
            <person name="Teodor R."/>
            <person name="Lu Y."/>
            <person name="Bowser T.A."/>
            <person name="Graham I.A."/>
            <person name="Ye K."/>
        </authorList>
    </citation>
    <scope>NUCLEOTIDE SEQUENCE [LARGE SCALE GENOMIC DNA]</scope>
    <source>
        <strain evidence="3">cv. HN1</strain>
        <tissue evidence="2">Leaves</tissue>
    </source>
</reference>
<accession>A0A4Y7L243</accession>
<organism evidence="2 3">
    <name type="scientific">Papaver somniferum</name>
    <name type="common">Opium poppy</name>
    <dbReference type="NCBI Taxonomy" id="3469"/>
    <lineage>
        <taxon>Eukaryota</taxon>
        <taxon>Viridiplantae</taxon>
        <taxon>Streptophyta</taxon>
        <taxon>Embryophyta</taxon>
        <taxon>Tracheophyta</taxon>
        <taxon>Spermatophyta</taxon>
        <taxon>Magnoliopsida</taxon>
        <taxon>Ranunculales</taxon>
        <taxon>Papaveraceae</taxon>
        <taxon>Papaveroideae</taxon>
        <taxon>Papaver</taxon>
    </lineage>
</organism>
<dbReference type="Proteomes" id="UP000316621">
    <property type="component" value="Chromosome 9"/>
</dbReference>
<keyword evidence="3" id="KW-1185">Reference proteome</keyword>
<dbReference type="AlphaFoldDB" id="A0A4Y7L243"/>
<proteinExistence type="predicted"/>
<dbReference type="Gramene" id="RZC78508">
    <property type="protein sequence ID" value="RZC78508"/>
    <property type="gene ID" value="C5167_002688"/>
</dbReference>
<name>A0A4Y7L243_PAPSO</name>
<gene>
    <name evidence="2" type="ORF">C5167_002688</name>
</gene>
<dbReference type="EMBL" id="CM010723">
    <property type="protein sequence ID" value="RZC78508.1"/>
    <property type="molecule type" value="Genomic_DNA"/>
</dbReference>
<evidence type="ECO:0000313" key="3">
    <source>
        <dbReference type="Proteomes" id="UP000316621"/>
    </source>
</evidence>
<keyword evidence="1" id="KW-0472">Membrane</keyword>
<sequence length="48" mass="5531">MLKCEVKISCIPLYILDSRLKTKGMYVLLVLLKVQGKMLILFSVHIHT</sequence>
<keyword evidence="1" id="KW-1133">Transmembrane helix</keyword>